<reference evidence="1 2" key="1">
    <citation type="submission" date="2019-10" db="EMBL/GenBank/DDBJ databases">
        <title>Rubrobacter sp nov SCSIO 52090 isolated from a deep-sea sediment in the South China Sea.</title>
        <authorList>
            <person name="Chen R.W."/>
        </authorList>
    </citation>
    <scope>NUCLEOTIDE SEQUENCE [LARGE SCALE GENOMIC DNA]</scope>
    <source>
        <strain evidence="1 2">SCSIO 52909</strain>
    </source>
</reference>
<protein>
    <recommendedName>
        <fullName evidence="3">SCP2 domain-containing protein</fullName>
    </recommendedName>
</protein>
<dbReference type="SUPFAM" id="SSF55718">
    <property type="entry name" value="SCP-like"/>
    <property type="match status" value="1"/>
</dbReference>
<evidence type="ECO:0000313" key="2">
    <source>
        <dbReference type="Proteomes" id="UP000501452"/>
    </source>
</evidence>
<dbReference type="RefSeq" id="WP_166173685.1">
    <property type="nucleotide sequence ID" value="NZ_CP045119.1"/>
</dbReference>
<dbReference type="AlphaFoldDB" id="A0A6G8Q633"/>
<name>A0A6G8Q633_9ACTN</name>
<gene>
    <name evidence="1" type="ORF">GBA63_03955</name>
</gene>
<evidence type="ECO:0008006" key="3">
    <source>
        <dbReference type="Google" id="ProtNLM"/>
    </source>
</evidence>
<sequence length="140" mass="16574">MAQFDSQWMNAWQDDVNEDSTLPMIGRYFTTDFLLGFGDKEYRVSVREGRIERITDNLSIETPWTFALRAPVESWERFTQKVPPPMYNDIWAMAHPLHGRLQMDGNVKIMWQNIRALTWMLARMREVPDHAVVEERATRV</sequence>
<dbReference type="InterPro" id="IPR036527">
    <property type="entry name" value="SCP2_sterol-bd_dom_sf"/>
</dbReference>
<dbReference type="KEGG" id="rub:GBA63_03955"/>
<accession>A0A6G8Q633</accession>
<evidence type="ECO:0000313" key="1">
    <source>
        <dbReference type="EMBL" id="QIN81889.1"/>
    </source>
</evidence>
<organism evidence="1 2">
    <name type="scientific">Rubrobacter tropicus</name>
    <dbReference type="NCBI Taxonomy" id="2653851"/>
    <lineage>
        <taxon>Bacteria</taxon>
        <taxon>Bacillati</taxon>
        <taxon>Actinomycetota</taxon>
        <taxon>Rubrobacteria</taxon>
        <taxon>Rubrobacterales</taxon>
        <taxon>Rubrobacteraceae</taxon>
        <taxon>Rubrobacter</taxon>
    </lineage>
</organism>
<keyword evidence="2" id="KW-1185">Reference proteome</keyword>
<proteinExistence type="predicted"/>
<dbReference type="Proteomes" id="UP000501452">
    <property type="component" value="Chromosome"/>
</dbReference>
<dbReference type="EMBL" id="CP045119">
    <property type="protein sequence ID" value="QIN81889.1"/>
    <property type="molecule type" value="Genomic_DNA"/>
</dbReference>